<gene>
    <name evidence="1" type="ORF">MUCCIDRAFT_115736</name>
</gene>
<organism evidence="1 2">
    <name type="scientific">Mucor lusitanicus CBS 277.49</name>
    <dbReference type="NCBI Taxonomy" id="747725"/>
    <lineage>
        <taxon>Eukaryota</taxon>
        <taxon>Fungi</taxon>
        <taxon>Fungi incertae sedis</taxon>
        <taxon>Mucoromycota</taxon>
        <taxon>Mucoromycotina</taxon>
        <taxon>Mucoromycetes</taxon>
        <taxon>Mucorales</taxon>
        <taxon>Mucorineae</taxon>
        <taxon>Mucoraceae</taxon>
        <taxon>Mucor</taxon>
    </lineage>
</organism>
<sequence>MSTQDKTRFTTLPSLCELKGKNQISIIEKHRDCYLILRIGQQKSQTDADVGLLETDAAVPEVDAGLPETDVGVPETLVGESETDADYLPSKLKITDTIYKTVDNNSRCDIL</sequence>
<name>A0A168GZW5_MUCCL</name>
<protein>
    <submittedName>
        <fullName evidence="1">Uncharacterized protein</fullName>
    </submittedName>
</protein>
<accession>A0A168GZW5</accession>
<dbReference type="VEuPathDB" id="FungiDB:MUCCIDRAFT_115736"/>
<dbReference type="EMBL" id="AMYB01000011">
    <property type="protein sequence ID" value="OAC98212.1"/>
    <property type="molecule type" value="Genomic_DNA"/>
</dbReference>
<keyword evidence="2" id="KW-1185">Reference proteome</keyword>
<evidence type="ECO:0000313" key="1">
    <source>
        <dbReference type="EMBL" id="OAC98212.1"/>
    </source>
</evidence>
<evidence type="ECO:0000313" key="2">
    <source>
        <dbReference type="Proteomes" id="UP000077051"/>
    </source>
</evidence>
<dbReference type="Proteomes" id="UP000077051">
    <property type="component" value="Unassembled WGS sequence"/>
</dbReference>
<reference evidence="1 2" key="1">
    <citation type="submission" date="2015-06" db="EMBL/GenBank/DDBJ databases">
        <title>Expansion of signal transduction pathways in fungi by whole-genome duplication.</title>
        <authorList>
            <consortium name="DOE Joint Genome Institute"/>
            <person name="Corrochano L.M."/>
            <person name="Kuo A."/>
            <person name="Marcet-Houben M."/>
            <person name="Polaino S."/>
            <person name="Salamov A."/>
            <person name="Villalobos J.M."/>
            <person name="Alvarez M.I."/>
            <person name="Avalos J."/>
            <person name="Benito E.P."/>
            <person name="Benoit I."/>
            <person name="Burger G."/>
            <person name="Camino L.P."/>
            <person name="Canovas D."/>
            <person name="Cerda-Olmedo E."/>
            <person name="Cheng J.-F."/>
            <person name="Dominguez A."/>
            <person name="Elias M."/>
            <person name="Eslava A.P."/>
            <person name="Glaser F."/>
            <person name="Grimwood J."/>
            <person name="Gutierrez G."/>
            <person name="Heitman J."/>
            <person name="Henrissat B."/>
            <person name="Iturriaga E.A."/>
            <person name="Lang B.F."/>
            <person name="Lavin J.L."/>
            <person name="Lee S."/>
            <person name="Li W."/>
            <person name="Lindquist E."/>
            <person name="Lopez-Garcia S."/>
            <person name="Luque E.M."/>
            <person name="Marcos A.T."/>
            <person name="Martin J."/>
            <person name="Mccluskey K."/>
            <person name="Medina H.R."/>
            <person name="Miralles-Duran A."/>
            <person name="Miyazaki A."/>
            <person name="Munoz-Torres E."/>
            <person name="Oguiza J.A."/>
            <person name="Ohm R."/>
            <person name="Olmedo M."/>
            <person name="Orejas M."/>
            <person name="Ortiz-Castellanos L."/>
            <person name="Pisabarro A.G."/>
            <person name="Rodriguez-Romero J."/>
            <person name="Ruiz-Herrera J."/>
            <person name="Ruiz-Vazquez R."/>
            <person name="Sanz C."/>
            <person name="Schackwitz W."/>
            <person name="Schmutz J."/>
            <person name="Shahriari M."/>
            <person name="Shelest E."/>
            <person name="Silva-Franco F."/>
            <person name="Soanes D."/>
            <person name="Syed K."/>
            <person name="Tagua V.G."/>
            <person name="Talbot N.J."/>
            <person name="Thon M."/>
            <person name="De Vries R.P."/>
            <person name="Wiebenga A."/>
            <person name="Yadav J.S."/>
            <person name="Braun E.L."/>
            <person name="Baker S."/>
            <person name="Garre V."/>
            <person name="Horwitz B."/>
            <person name="Torres-Martinez S."/>
            <person name="Idnurm A."/>
            <person name="Herrera-Estrella A."/>
            <person name="Gabaldon T."/>
            <person name="Grigoriev I.V."/>
        </authorList>
    </citation>
    <scope>NUCLEOTIDE SEQUENCE [LARGE SCALE GENOMIC DNA]</scope>
    <source>
        <strain evidence="1 2">CBS 277.49</strain>
    </source>
</reference>
<dbReference type="AlphaFoldDB" id="A0A168GZW5"/>
<comment type="caution">
    <text evidence="1">The sequence shown here is derived from an EMBL/GenBank/DDBJ whole genome shotgun (WGS) entry which is preliminary data.</text>
</comment>
<proteinExistence type="predicted"/>